<reference evidence="1" key="1">
    <citation type="submission" date="2018-02" db="EMBL/GenBank/DDBJ databases">
        <title>Rhizophora mucronata_Transcriptome.</title>
        <authorList>
            <person name="Meera S.P."/>
            <person name="Sreeshan A."/>
            <person name="Augustine A."/>
        </authorList>
    </citation>
    <scope>NUCLEOTIDE SEQUENCE</scope>
    <source>
        <tissue evidence="1">Leaf</tissue>
    </source>
</reference>
<dbReference type="AlphaFoldDB" id="A0A2P2IXJ3"/>
<name>A0A2P2IXJ3_RHIMU</name>
<protein>
    <submittedName>
        <fullName evidence="1">Uncharacterized protein</fullName>
    </submittedName>
</protein>
<dbReference type="EMBL" id="GGEC01005456">
    <property type="protein sequence ID" value="MBW85939.1"/>
    <property type="molecule type" value="Transcribed_RNA"/>
</dbReference>
<organism evidence="1">
    <name type="scientific">Rhizophora mucronata</name>
    <name type="common">Asiatic mangrove</name>
    <dbReference type="NCBI Taxonomy" id="61149"/>
    <lineage>
        <taxon>Eukaryota</taxon>
        <taxon>Viridiplantae</taxon>
        <taxon>Streptophyta</taxon>
        <taxon>Embryophyta</taxon>
        <taxon>Tracheophyta</taxon>
        <taxon>Spermatophyta</taxon>
        <taxon>Magnoliopsida</taxon>
        <taxon>eudicotyledons</taxon>
        <taxon>Gunneridae</taxon>
        <taxon>Pentapetalae</taxon>
        <taxon>rosids</taxon>
        <taxon>fabids</taxon>
        <taxon>Malpighiales</taxon>
        <taxon>Rhizophoraceae</taxon>
        <taxon>Rhizophora</taxon>
    </lineage>
</organism>
<proteinExistence type="predicted"/>
<evidence type="ECO:0000313" key="1">
    <source>
        <dbReference type="EMBL" id="MBW85939.1"/>
    </source>
</evidence>
<accession>A0A2P2IXJ3</accession>
<sequence>MTLEMMTQSFRLLIDLDTRFPRAHSLLAKKGKSDLCGLKADEKVWCPLIFTSDVALDGRVATGISSSRPLHSSVRQNRPFVPLYYVLFF</sequence>